<accession>A0A6A5ZH93</accession>
<proteinExistence type="predicted"/>
<organism evidence="2 3">
    <name type="scientific">Lophiotrema nucula</name>
    <dbReference type="NCBI Taxonomy" id="690887"/>
    <lineage>
        <taxon>Eukaryota</taxon>
        <taxon>Fungi</taxon>
        <taxon>Dikarya</taxon>
        <taxon>Ascomycota</taxon>
        <taxon>Pezizomycotina</taxon>
        <taxon>Dothideomycetes</taxon>
        <taxon>Pleosporomycetidae</taxon>
        <taxon>Pleosporales</taxon>
        <taxon>Lophiotremataceae</taxon>
        <taxon>Lophiotrema</taxon>
    </lineage>
</organism>
<reference evidence="2" key="1">
    <citation type="journal article" date="2020" name="Stud. Mycol.">
        <title>101 Dothideomycetes genomes: a test case for predicting lifestyles and emergence of pathogens.</title>
        <authorList>
            <person name="Haridas S."/>
            <person name="Albert R."/>
            <person name="Binder M."/>
            <person name="Bloem J."/>
            <person name="Labutti K."/>
            <person name="Salamov A."/>
            <person name="Andreopoulos B."/>
            <person name="Baker S."/>
            <person name="Barry K."/>
            <person name="Bills G."/>
            <person name="Bluhm B."/>
            <person name="Cannon C."/>
            <person name="Castanera R."/>
            <person name="Culley D."/>
            <person name="Daum C."/>
            <person name="Ezra D."/>
            <person name="Gonzalez J."/>
            <person name="Henrissat B."/>
            <person name="Kuo A."/>
            <person name="Liang C."/>
            <person name="Lipzen A."/>
            <person name="Lutzoni F."/>
            <person name="Magnuson J."/>
            <person name="Mondo S."/>
            <person name="Nolan M."/>
            <person name="Ohm R."/>
            <person name="Pangilinan J."/>
            <person name="Park H.-J."/>
            <person name="Ramirez L."/>
            <person name="Alfaro M."/>
            <person name="Sun H."/>
            <person name="Tritt A."/>
            <person name="Yoshinaga Y."/>
            <person name="Zwiers L.-H."/>
            <person name="Turgeon B."/>
            <person name="Goodwin S."/>
            <person name="Spatafora J."/>
            <person name="Crous P."/>
            <person name="Grigoriev I."/>
        </authorList>
    </citation>
    <scope>NUCLEOTIDE SEQUENCE</scope>
    <source>
        <strain evidence="2">CBS 627.86</strain>
    </source>
</reference>
<keyword evidence="3" id="KW-1185">Reference proteome</keyword>
<keyword evidence="1" id="KW-0732">Signal</keyword>
<dbReference type="AlphaFoldDB" id="A0A6A5ZH93"/>
<gene>
    <name evidence="2" type="ORF">BDV96DRAFT_597021</name>
</gene>
<feature type="signal peptide" evidence="1">
    <location>
        <begin position="1"/>
        <end position="19"/>
    </location>
</feature>
<dbReference type="EMBL" id="ML977317">
    <property type="protein sequence ID" value="KAF2118147.1"/>
    <property type="molecule type" value="Genomic_DNA"/>
</dbReference>
<feature type="chain" id="PRO_5025613893" evidence="1">
    <location>
        <begin position="20"/>
        <end position="215"/>
    </location>
</feature>
<evidence type="ECO:0000313" key="2">
    <source>
        <dbReference type="EMBL" id="KAF2118147.1"/>
    </source>
</evidence>
<protein>
    <submittedName>
        <fullName evidence="2">Uncharacterized protein</fullName>
    </submittedName>
</protein>
<evidence type="ECO:0000256" key="1">
    <source>
        <dbReference type="SAM" id="SignalP"/>
    </source>
</evidence>
<name>A0A6A5ZH93_9PLEO</name>
<dbReference type="Proteomes" id="UP000799770">
    <property type="component" value="Unassembled WGS sequence"/>
</dbReference>
<sequence length="215" mass="23488">MNFYILFLLTTALLPATTAQESAIPTPWDTPLPRPGTSNPHNWHDGYCYSTRLNSNDCNALYICEAAKGTSVANPHCQFQILDSNCRVIGLRQSPKVGDAITGEGLPHVATIKGVKESVDQRRIDKGIKMDFEYSGTMYGTSEERAVIEDCRFGDPKVGWTRLPVLQSTVSIMSETVSVATSTSLAPSLSRFEEVGKSVIGAADEGFKPGRGWHF</sequence>
<evidence type="ECO:0000313" key="3">
    <source>
        <dbReference type="Proteomes" id="UP000799770"/>
    </source>
</evidence>